<dbReference type="InterPro" id="IPR046350">
    <property type="entry name" value="Cystatin_sf"/>
</dbReference>
<evidence type="ECO:0000313" key="2">
    <source>
        <dbReference type="EMBL" id="GEN45129.1"/>
    </source>
</evidence>
<gene>
    <name evidence="2" type="primary">ypmB</name>
    <name evidence="2" type="ORF">AHA02nite_09050</name>
</gene>
<sequence>MSLKQFFSNKIVLLVVTVLAISMMIAVVLFSYFYFEIQGTHNEEQRTYSNIAVDHSPIETIEDDFYYNGEQTYTVVQGVGDGERYFTFVPKKDNLEEDDISWVLESEGVSKDDILSEWQQECSNCKLLHITPGIMNERTIWEVVFEDDDRMYFRTYLFETGELYDSISFSKN</sequence>
<feature type="transmembrane region" description="Helical" evidence="1">
    <location>
        <begin position="12"/>
        <end position="35"/>
    </location>
</feature>
<dbReference type="OrthoDB" id="2381181at2"/>
<dbReference type="AlphaFoldDB" id="A0A511W210"/>
<dbReference type="SUPFAM" id="SSF54403">
    <property type="entry name" value="Cystatin/monellin"/>
    <property type="match status" value="2"/>
</dbReference>
<keyword evidence="1" id="KW-0812">Transmembrane</keyword>
<keyword evidence="1" id="KW-0472">Membrane</keyword>
<dbReference type="Proteomes" id="UP000321440">
    <property type="component" value="Unassembled WGS sequence"/>
</dbReference>
<dbReference type="Gene3D" id="3.10.450.40">
    <property type="match status" value="2"/>
</dbReference>
<evidence type="ECO:0000256" key="1">
    <source>
        <dbReference type="SAM" id="Phobius"/>
    </source>
</evidence>
<keyword evidence="3" id="KW-1185">Reference proteome</keyword>
<organism evidence="2 3">
    <name type="scientific">Alkalibacillus haloalkaliphilus</name>
    <dbReference type="NCBI Taxonomy" id="94136"/>
    <lineage>
        <taxon>Bacteria</taxon>
        <taxon>Bacillati</taxon>
        <taxon>Bacillota</taxon>
        <taxon>Bacilli</taxon>
        <taxon>Bacillales</taxon>
        <taxon>Bacillaceae</taxon>
        <taxon>Alkalibacillus</taxon>
    </lineage>
</organism>
<protein>
    <submittedName>
        <fullName evidence="2">Peptidase M4</fullName>
    </submittedName>
</protein>
<name>A0A511W210_9BACI</name>
<keyword evidence="1" id="KW-1133">Transmembrane helix</keyword>
<dbReference type="RefSeq" id="WP_146814803.1">
    <property type="nucleotide sequence ID" value="NZ_BJYA01000003.1"/>
</dbReference>
<dbReference type="EMBL" id="BJYA01000003">
    <property type="protein sequence ID" value="GEN45129.1"/>
    <property type="molecule type" value="Genomic_DNA"/>
</dbReference>
<evidence type="ECO:0000313" key="3">
    <source>
        <dbReference type="Proteomes" id="UP000321440"/>
    </source>
</evidence>
<reference evidence="2 3" key="1">
    <citation type="submission" date="2019-07" db="EMBL/GenBank/DDBJ databases">
        <title>Whole genome shotgun sequence of Alkalibacillus haloalkaliphilus NBRC 103110.</title>
        <authorList>
            <person name="Hosoyama A."/>
            <person name="Uohara A."/>
            <person name="Ohji S."/>
            <person name="Ichikawa N."/>
        </authorList>
    </citation>
    <scope>NUCLEOTIDE SEQUENCE [LARGE SCALE GENOMIC DNA]</scope>
    <source>
        <strain evidence="2 3">NBRC 103110</strain>
    </source>
</reference>
<accession>A0A511W210</accession>
<proteinExistence type="predicted"/>
<comment type="caution">
    <text evidence="2">The sequence shown here is derived from an EMBL/GenBank/DDBJ whole genome shotgun (WGS) entry which is preliminary data.</text>
</comment>